<dbReference type="AlphaFoldDB" id="A0A0X3NJK0"/>
<dbReference type="InterPro" id="IPR036047">
    <property type="entry name" value="F-box-like_dom_sf"/>
</dbReference>
<dbReference type="CDD" id="cd22100">
    <property type="entry name" value="F-box_FBXO28"/>
    <property type="match status" value="1"/>
</dbReference>
<gene>
    <name evidence="3" type="primary">FBX28</name>
    <name evidence="3" type="ORF">TR117402</name>
</gene>
<protein>
    <submittedName>
        <fullName evidence="3">F-box only protein 28</fullName>
    </submittedName>
</protein>
<evidence type="ECO:0000259" key="2">
    <source>
        <dbReference type="PROSITE" id="PS50181"/>
    </source>
</evidence>
<feature type="compositionally biased region" description="Low complexity" evidence="1">
    <location>
        <begin position="389"/>
        <end position="403"/>
    </location>
</feature>
<name>A0A0X3NJK0_SCHSO</name>
<dbReference type="PANTHER" id="PTHR13252:SF9">
    <property type="entry name" value="F-BOX ONLY PROTEIN 28"/>
    <property type="match status" value="1"/>
</dbReference>
<dbReference type="Gene3D" id="1.20.1280.50">
    <property type="match status" value="1"/>
</dbReference>
<feature type="domain" description="F-box" evidence="2">
    <location>
        <begin position="5"/>
        <end position="53"/>
    </location>
</feature>
<dbReference type="PANTHER" id="PTHR13252">
    <property type="entry name" value="F-BOX ONLY PROTEIN 28"/>
    <property type="match status" value="1"/>
</dbReference>
<organism evidence="3">
    <name type="scientific">Schistocephalus solidus</name>
    <name type="common">Tapeworm</name>
    <dbReference type="NCBI Taxonomy" id="70667"/>
    <lineage>
        <taxon>Eukaryota</taxon>
        <taxon>Metazoa</taxon>
        <taxon>Spiralia</taxon>
        <taxon>Lophotrochozoa</taxon>
        <taxon>Platyhelminthes</taxon>
        <taxon>Cestoda</taxon>
        <taxon>Eucestoda</taxon>
        <taxon>Diphyllobothriidea</taxon>
        <taxon>Diphyllobothriidae</taxon>
        <taxon>Schistocephalus</taxon>
    </lineage>
</organism>
<proteinExistence type="predicted"/>
<evidence type="ECO:0000256" key="1">
    <source>
        <dbReference type="SAM" id="MobiDB-lite"/>
    </source>
</evidence>
<dbReference type="SUPFAM" id="SSF81383">
    <property type="entry name" value="F-box domain"/>
    <property type="match status" value="1"/>
</dbReference>
<dbReference type="InterPro" id="IPR001810">
    <property type="entry name" value="F-box_dom"/>
</dbReference>
<accession>A0A0X3NJK0</accession>
<feature type="region of interest" description="Disordered" evidence="1">
    <location>
        <begin position="334"/>
        <end position="403"/>
    </location>
</feature>
<dbReference type="EMBL" id="GEEE01023347">
    <property type="protein sequence ID" value="JAP39878.1"/>
    <property type="molecule type" value="Transcribed_RNA"/>
</dbReference>
<evidence type="ECO:0000313" key="3">
    <source>
        <dbReference type="EMBL" id="JAP39878.1"/>
    </source>
</evidence>
<feature type="compositionally biased region" description="Low complexity" evidence="1">
    <location>
        <begin position="361"/>
        <end position="371"/>
    </location>
</feature>
<dbReference type="GO" id="GO:0000209">
    <property type="term" value="P:protein polyubiquitination"/>
    <property type="evidence" value="ECO:0007669"/>
    <property type="project" value="TreeGrafter"/>
</dbReference>
<reference evidence="3" key="1">
    <citation type="submission" date="2016-01" db="EMBL/GenBank/DDBJ databases">
        <title>Reference transcriptome for the parasite Schistocephalus solidus: insights into the molecular evolution of parasitism.</title>
        <authorList>
            <person name="Hebert F.O."/>
            <person name="Grambauer S."/>
            <person name="Barber I."/>
            <person name="Landry C.R."/>
            <person name="Aubin-Horth N."/>
        </authorList>
    </citation>
    <scope>NUCLEOTIDE SEQUENCE</scope>
</reference>
<sequence length="403" mass="45480">MNITRLHLTDLPEEILERIFNFLTYHEVSQLREVCRLFDCIGREILKRAFRQLEEQIRCYRKELKQQLPRRESERRKHPLSSRSEVLSAIETRVSLLDMSIMRYTEEGYCAFFPGKVLDELRHVFCILKRSSAIPRPQEFLHELRDISSMAMEYFDEALLPSIHAAKGLFNSKFSNGLAARLMVSPQSLRLTPTRLSGHSVILEKLGCTSSPGDCSLRCLKSSRLSGISRVSDDFENGSANWPENTSVDTNPTLGDRSYDDAHYRVTSPLHEPHLLEAKVTRLIAQTSVMSSMLLELTRGQRDLMERNAQLHSMAAAQAQRIRRLESRAAAVDSARSVWPVEPARQQNADLPPRKRPPPSEGSSGSSVEESNAQPSVSGPRKVRVVEVTQSTNASSSSPSYST</sequence>
<dbReference type="Pfam" id="PF12937">
    <property type="entry name" value="F-box-like"/>
    <property type="match status" value="1"/>
</dbReference>
<dbReference type="PROSITE" id="PS50181">
    <property type="entry name" value="FBOX"/>
    <property type="match status" value="1"/>
</dbReference>
<dbReference type="InterPro" id="IPR039719">
    <property type="entry name" value="FBXO28"/>
</dbReference>